<organism evidence="1 2">
    <name type="scientific">Pyropia yezoensis</name>
    <name type="common">Susabi-nori</name>
    <name type="synonym">Porphyra yezoensis</name>
    <dbReference type="NCBI Taxonomy" id="2788"/>
    <lineage>
        <taxon>Eukaryota</taxon>
        <taxon>Rhodophyta</taxon>
        <taxon>Bangiophyceae</taxon>
        <taxon>Bangiales</taxon>
        <taxon>Bangiaceae</taxon>
        <taxon>Pyropia</taxon>
    </lineage>
</organism>
<accession>A0ACC3C6D1</accession>
<proteinExistence type="predicted"/>
<dbReference type="EMBL" id="CM020619">
    <property type="protein sequence ID" value="KAK1865524.1"/>
    <property type="molecule type" value="Genomic_DNA"/>
</dbReference>
<protein>
    <submittedName>
        <fullName evidence="1">Uncharacterized protein</fullName>
    </submittedName>
</protein>
<reference evidence="1" key="1">
    <citation type="submission" date="2019-11" db="EMBL/GenBank/DDBJ databases">
        <title>Nori genome reveals adaptations in red seaweeds to the harsh intertidal environment.</title>
        <authorList>
            <person name="Wang D."/>
            <person name="Mao Y."/>
        </authorList>
    </citation>
    <scope>NUCLEOTIDE SEQUENCE</scope>
    <source>
        <tissue evidence="1">Gametophyte</tissue>
    </source>
</reference>
<name>A0ACC3C6D1_PYRYE</name>
<dbReference type="Proteomes" id="UP000798662">
    <property type="component" value="Chromosome 2"/>
</dbReference>
<keyword evidence="2" id="KW-1185">Reference proteome</keyword>
<sequence>MQTYRPCVQRFCQWAENEYGEGASAMPVSRNAVVAFLEAEKLRRVSRRKRPRVDDDGSEGDGDAVQGGDDDPPPPPALPHDATTTIGAGGGSPPLPPSRAPRPAAAAGGAPAGPSAAAPVASEPPAAKNLPPRVGPMVLTNCLNALSKIGSLFNLLWSASSCECCARWRVDEFFSAGSFRPAVSVVGQRRREAVLQRQATGSNKAIGQRDAAITDAQRRGVARELLLGARTAGQFLLKSLINALFIMTFALEARGATTRGLVWSDLALRKFEAMLSAGGEALNVLCAYISATKTTEGAAHCIDCLPHVGPWLCPFGAVADAAVALCHAPGQDPTVPPVDLLPILRPNDEEPQAAGVRPDNYREAGMAFGFRLWYRLLMFLSPRGGLFKEMMYMYHNDNMSKVMMAMGVPDWAAKTHICRRAAAQRGTEAGASESHNKRQGL</sequence>
<comment type="caution">
    <text evidence="1">The sequence shown here is derived from an EMBL/GenBank/DDBJ whole genome shotgun (WGS) entry which is preliminary data.</text>
</comment>
<gene>
    <name evidence="1" type="ORF">I4F81_008054</name>
</gene>
<evidence type="ECO:0000313" key="2">
    <source>
        <dbReference type="Proteomes" id="UP000798662"/>
    </source>
</evidence>
<evidence type="ECO:0000313" key="1">
    <source>
        <dbReference type="EMBL" id="KAK1865524.1"/>
    </source>
</evidence>